<keyword evidence="2" id="KW-1185">Reference proteome</keyword>
<dbReference type="OrthoDB" id="5197080at2"/>
<gene>
    <name evidence="1" type="ORF">DFR74_1354</name>
</gene>
<organism evidence="1 2">
    <name type="scientific">Nocardia puris</name>
    <dbReference type="NCBI Taxonomy" id="208602"/>
    <lineage>
        <taxon>Bacteria</taxon>
        <taxon>Bacillati</taxon>
        <taxon>Actinomycetota</taxon>
        <taxon>Actinomycetes</taxon>
        <taxon>Mycobacteriales</taxon>
        <taxon>Nocardiaceae</taxon>
        <taxon>Nocardia</taxon>
    </lineage>
</organism>
<evidence type="ECO:0000313" key="1">
    <source>
        <dbReference type="EMBL" id="RBO79610.1"/>
    </source>
</evidence>
<reference evidence="1 2" key="1">
    <citation type="submission" date="2018-06" db="EMBL/GenBank/DDBJ databases">
        <title>Genomic Encyclopedia of Type Strains, Phase IV (KMG-IV): sequencing the most valuable type-strain genomes for metagenomic binning, comparative biology and taxonomic classification.</title>
        <authorList>
            <person name="Goeker M."/>
        </authorList>
    </citation>
    <scope>NUCLEOTIDE SEQUENCE [LARGE SCALE GENOMIC DNA]</scope>
    <source>
        <strain evidence="1 2">DSM 44599</strain>
    </source>
</reference>
<comment type="caution">
    <text evidence="1">The sequence shown here is derived from an EMBL/GenBank/DDBJ whole genome shotgun (WGS) entry which is preliminary data.</text>
</comment>
<dbReference type="Proteomes" id="UP000252586">
    <property type="component" value="Unassembled WGS sequence"/>
</dbReference>
<evidence type="ECO:0000313" key="2">
    <source>
        <dbReference type="Proteomes" id="UP000252586"/>
    </source>
</evidence>
<dbReference type="AlphaFoldDB" id="A0A366CTI6"/>
<proteinExistence type="predicted"/>
<name>A0A366CTI6_9NOCA</name>
<dbReference type="EMBL" id="QNRE01000035">
    <property type="protein sequence ID" value="RBO79610.1"/>
    <property type="molecule type" value="Genomic_DNA"/>
</dbReference>
<protein>
    <submittedName>
        <fullName evidence="1">Uncharacterized protein</fullName>
    </submittedName>
</protein>
<dbReference type="RefSeq" id="WP_067514468.1">
    <property type="nucleotide sequence ID" value="NZ_QNRE01000035.1"/>
</dbReference>
<sequence length="252" mass="29189">MTVDMFEHRFRQELNRLEPFHPNDTRDPRVWPRRGSHEGEFPAWRALFTALCLHRHSTGYRLPSYEEFFNFCRSAYTKHHPRPDRFVPYFQGELLAGMRQRVGVWYESGIAETYLYACLAEAIEDRAKVGVVLYDPRADWKLKADIVVILNGQAMRVSAYVGHGEDRPDLESERDVIEHERKRNTPESAHWGNSALRTMPPFEIAITESDAQVVNGCRLFSISAVNNLLGQLYQHAGAPTAQRWTFRQRPSA</sequence>
<accession>A0A366CTI6</accession>